<dbReference type="EMBL" id="KQ090364">
    <property type="protein sequence ID" value="KMS96661.1"/>
    <property type="molecule type" value="Genomic_DNA"/>
</dbReference>
<keyword evidence="8" id="KW-1185">Reference proteome</keyword>
<dbReference type="GO" id="GO:0046872">
    <property type="term" value="F:metal ion binding"/>
    <property type="evidence" value="ECO:0007669"/>
    <property type="project" value="UniProtKB-KW"/>
</dbReference>
<dbReference type="OrthoDB" id="288590at2759"/>
<reference evidence="7 8" key="1">
    <citation type="journal article" date="2014" name="Nature">
        <title>The genome of the recently domesticated crop plant sugar beet (Beta vulgaris).</title>
        <authorList>
            <person name="Dohm J.C."/>
            <person name="Minoche A.E."/>
            <person name="Holtgrawe D."/>
            <person name="Capella-Gutierrez S."/>
            <person name="Zakrzewski F."/>
            <person name="Tafer H."/>
            <person name="Rupp O."/>
            <person name="Sorensen T.R."/>
            <person name="Stracke R."/>
            <person name="Reinhardt R."/>
            <person name="Goesmann A."/>
            <person name="Kraft T."/>
            <person name="Schulz B."/>
            <person name="Stadler P.F."/>
            <person name="Schmidt T."/>
            <person name="Gabaldon T."/>
            <person name="Lehrach H."/>
            <person name="Weisshaar B."/>
            <person name="Himmelbauer H."/>
        </authorList>
    </citation>
    <scope>NUCLEOTIDE SEQUENCE [LARGE SCALE GENOMIC DNA]</scope>
    <source>
        <tissue evidence="7">Taproot</tissue>
    </source>
</reference>
<dbReference type="SUPFAM" id="SSF51197">
    <property type="entry name" value="Clavaminate synthase-like"/>
    <property type="match status" value="1"/>
</dbReference>
<comment type="similarity">
    <text evidence="1 5">Belongs to the iron/ascorbate-dependent oxidoreductase family.</text>
</comment>
<evidence type="ECO:0000256" key="1">
    <source>
        <dbReference type="ARBA" id="ARBA00008056"/>
    </source>
</evidence>
<dbReference type="eggNOG" id="KOG0143">
    <property type="taxonomic scope" value="Eukaryota"/>
</dbReference>
<name>A0A0J8B6P3_BETVV</name>
<dbReference type="PROSITE" id="PS51471">
    <property type="entry name" value="FE2OG_OXY"/>
    <property type="match status" value="1"/>
</dbReference>
<proteinExistence type="inferred from homology"/>
<dbReference type="OMA" id="WREQVEF"/>
<keyword evidence="4 5" id="KW-0408">Iron</keyword>
<dbReference type="Gene3D" id="2.60.120.330">
    <property type="entry name" value="B-lactam Antibiotic, Isopenicillin N Synthase, Chain"/>
    <property type="match status" value="1"/>
</dbReference>
<dbReference type="Pfam" id="PF03171">
    <property type="entry name" value="2OG-FeII_Oxy"/>
    <property type="match status" value="1"/>
</dbReference>
<evidence type="ECO:0000313" key="7">
    <source>
        <dbReference type="EMBL" id="KMS96661.1"/>
    </source>
</evidence>
<accession>A0A0J8B6P3</accession>
<dbReference type="Proteomes" id="UP000035740">
    <property type="component" value="Unassembled WGS sequence"/>
</dbReference>
<evidence type="ECO:0000256" key="3">
    <source>
        <dbReference type="ARBA" id="ARBA00023002"/>
    </source>
</evidence>
<keyword evidence="2 5" id="KW-0479">Metal-binding</keyword>
<evidence type="ECO:0000256" key="5">
    <source>
        <dbReference type="RuleBase" id="RU003682"/>
    </source>
</evidence>
<dbReference type="InterPro" id="IPR044861">
    <property type="entry name" value="IPNS-like_FE2OG_OXY"/>
</dbReference>
<gene>
    <name evidence="7" type="ORF">BVRB_8g200820</name>
</gene>
<sequence>MDAENQNLRLGKSILVPSVQELAQKSLESVPERYIQLNQEPIILGADDELSNHNDFQVPIIDMKTLVSGDVLELDKMHSACKEWGFFQLINHGIDASLVEKFKLETQEFFNLPLEEKKRYWQTPSEVEGFGQAFVVSEEQKLDWADIFFLTTLPKHLRKPNLLPMLPLPYRDTLETYSAELHKLAMELLDCMSKALTIDTKAMRAMFGNQGLFQSMRMNYYPPCPQPDKVIGLTPHSDGVALTILLQLNEVEGLQIRKDGKWVSIMPLSDAFVVNIGDILEIMSNGIYRSILHRSVVNVSIERMSVAAFHSPTSDGEIGPLPDLITPSTPAKFRRISVADYFRELFTLVEALLSILEFQTNLHVELQLTWVAPLSLFLHVPGRAHLIWEGLHLK</sequence>
<dbReference type="Gramene" id="KMS96661">
    <property type="protein sequence ID" value="KMS96661"/>
    <property type="gene ID" value="BVRB_8g200820"/>
</dbReference>
<keyword evidence="3 5" id="KW-0560">Oxidoreductase</keyword>
<protein>
    <recommendedName>
        <fullName evidence="6">Fe2OG dioxygenase domain-containing protein</fullName>
    </recommendedName>
</protein>
<dbReference type="PANTHER" id="PTHR47991">
    <property type="entry name" value="OXOGLUTARATE/IRON-DEPENDENT DIOXYGENASE"/>
    <property type="match status" value="1"/>
</dbReference>
<dbReference type="Pfam" id="PF14226">
    <property type="entry name" value="DIOX_N"/>
    <property type="match status" value="1"/>
</dbReference>
<dbReference type="FunFam" id="2.60.120.330:FF:000001">
    <property type="entry name" value="Protein SRG1"/>
    <property type="match status" value="1"/>
</dbReference>
<evidence type="ECO:0000259" key="6">
    <source>
        <dbReference type="PROSITE" id="PS51471"/>
    </source>
</evidence>
<feature type="domain" description="Fe2OG dioxygenase" evidence="6">
    <location>
        <begin position="212"/>
        <end position="312"/>
    </location>
</feature>
<dbReference type="GO" id="GO:0016491">
    <property type="term" value="F:oxidoreductase activity"/>
    <property type="evidence" value="ECO:0007669"/>
    <property type="project" value="UniProtKB-KW"/>
</dbReference>
<dbReference type="InterPro" id="IPR026992">
    <property type="entry name" value="DIOX_N"/>
</dbReference>
<dbReference type="InterPro" id="IPR027443">
    <property type="entry name" value="IPNS-like_sf"/>
</dbReference>
<evidence type="ECO:0000256" key="4">
    <source>
        <dbReference type="ARBA" id="ARBA00023004"/>
    </source>
</evidence>
<evidence type="ECO:0000256" key="2">
    <source>
        <dbReference type="ARBA" id="ARBA00022723"/>
    </source>
</evidence>
<evidence type="ECO:0000313" key="8">
    <source>
        <dbReference type="Proteomes" id="UP000035740"/>
    </source>
</evidence>
<organism evidence="7 8">
    <name type="scientific">Beta vulgaris subsp. vulgaris</name>
    <name type="common">Beet</name>
    <dbReference type="NCBI Taxonomy" id="3555"/>
    <lineage>
        <taxon>Eukaryota</taxon>
        <taxon>Viridiplantae</taxon>
        <taxon>Streptophyta</taxon>
        <taxon>Embryophyta</taxon>
        <taxon>Tracheophyta</taxon>
        <taxon>Spermatophyta</taxon>
        <taxon>Magnoliopsida</taxon>
        <taxon>eudicotyledons</taxon>
        <taxon>Gunneridae</taxon>
        <taxon>Pentapetalae</taxon>
        <taxon>Caryophyllales</taxon>
        <taxon>Chenopodiaceae</taxon>
        <taxon>Betoideae</taxon>
        <taxon>Beta</taxon>
    </lineage>
</organism>
<dbReference type="InterPro" id="IPR005123">
    <property type="entry name" value="Oxoglu/Fe-dep_dioxygenase_dom"/>
</dbReference>
<dbReference type="AlphaFoldDB" id="A0A0J8B6P3"/>
<dbReference type="InterPro" id="IPR050295">
    <property type="entry name" value="Plant_2OG-oxidoreductases"/>
</dbReference>